<feature type="binding site" evidence="1">
    <location>
        <position position="344"/>
    </location>
    <ligand>
        <name>ATP</name>
        <dbReference type="ChEBI" id="CHEBI:30616"/>
    </ligand>
</feature>
<keyword evidence="1" id="KW-0067">ATP-binding</keyword>
<dbReference type="Proteomes" id="UP001489004">
    <property type="component" value="Unassembled WGS sequence"/>
</dbReference>
<evidence type="ECO:0000313" key="2">
    <source>
        <dbReference type="EMBL" id="KAK9829488.1"/>
    </source>
</evidence>
<evidence type="ECO:0000313" key="3">
    <source>
        <dbReference type="Proteomes" id="UP001489004"/>
    </source>
</evidence>
<reference evidence="2 3" key="1">
    <citation type="journal article" date="2024" name="Nat. Commun.">
        <title>Phylogenomics reveals the evolutionary origins of lichenization in chlorophyte algae.</title>
        <authorList>
            <person name="Puginier C."/>
            <person name="Libourel C."/>
            <person name="Otte J."/>
            <person name="Skaloud P."/>
            <person name="Haon M."/>
            <person name="Grisel S."/>
            <person name="Petersen M."/>
            <person name="Berrin J.G."/>
            <person name="Delaux P.M."/>
            <person name="Dal Grande F."/>
            <person name="Keller J."/>
        </authorList>
    </citation>
    <scope>NUCLEOTIDE SEQUENCE [LARGE SCALE GENOMIC DNA]</scope>
    <source>
        <strain evidence="2 3">SAG 2043</strain>
    </source>
</reference>
<accession>A0AAW1R6R9</accession>
<gene>
    <name evidence="2" type="ORF">WJX72_006168</name>
</gene>
<keyword evidence="3" id="KW-1185">Reference proteome</keyword>
<dbReference type="AlphaFoldDB" id="A0AAW1R6R9"/>
<protein>
    <submittedName>
        <fullName evidence="2">Uncharacterized protein</fullName>
    </submittedName>
</protein>
<keyword evidence="1" id="KW-0547">Nucleotide-binding</keyword>
<dbReference type="GO" id="GO:0005524">
    <property type="term" value="F:ATP binding"/>
    <property type="evidence" value="ECO:0007669"/>
    <property type="project" value="UniProtKB-UniRule"/>
</dbReference>
<dbReference type="EMBL" id="JALJOR010000001">
    <property type="protein sequence ID" value="KAK9829488.1"/>
    <property type="molecule type" value="Genomic_DNA"/>
</dbReference>
<name>A0AAW1R6R9_9CHLO</name>
<evidence type="ECO:0000256" key="1">
    <source>
        <dbReference type="PROSITE-ProRule" id="PRU10141"/>
    </source>
</evidence>
<comment type="caution">
    <text evidence="2">The sequence shown here is derived from an EMBL/GenBank/DDBJ whole genome shotgun (WGS) entry which is preliminary data.</text>
</comment>
<dbReference type="PROSITE" id="PS00107">
    <property type="entry name" value="PROTEIN_KINASE_ATP"/>
    <property type="match status" value="1"/>
</dbReference>
<proteinExistence type="predicted"/>
<sequence length="384" mass="41193">MQGISVILFRGTEQLATKHFRGPAKAVDIRQGLQDTNATWIGVLTEAGDPGHLGLVGHTELTAGVNLQEHPEPAAAAHLLTLYEVVTYPVPQLTKALSPSPSASKTQPSQPRTFSDILPWLEFIPGCQESLRNLDNSERIYHAPLSGRIRPGAFRPAADEGEVRGRVLSLLDSINDVAEVLGIPVECTGGGSGGRSSSFTDLVVRLTGSPTDPAHLSALILGPARVKGDWQFNLERGETLEAALHDPERIAETVLAVQQVYGDAVFDEAPMLILTNYHVTVFLKRSADVQDKRLWASPPICGSALPADPVLPLADLGITDELLGAGQSGHVLQGSYCMQPVAVKLYNLQSTAASCVWLTWEARSSEASQAQRTAEQKRLALLLA</sequence>
<dbReference type="InterPro" id="IPR017441">
    <property type="entry name" value="Protein_kinase_ATP_BS"/>
</dbReference>
<organism evidence="2 3">
    <name type="scientific">[Myrmecia] bisecta</name>
    <dbReference type="NCBI Taxonomy" id="41462"/>
    <lineage>
        <taxon>Eukaryota</taxon>
        <taxon>Viridiplantae</taxon>
        <taxon>Chlorophyta</taxon>
        <taxon>core chlorophytes</taxon>
        <taxon>Trebouxiophyceae</taxon>
        <taxon>Trebouxiales</taxon>
        <taxon>Trebouxiaceae</taxon>
        <taxon>Myrmecia</taxon>
    </lineage>
</organism>